<evidence type="ECO:0000313" key="2">
    <source>
        <dbReference type="EMBL" id="EMR00204.1"/>
    </source>
</evidence>
<evidence type="ECO:0000313" key="3">
    <source>
        <dbReference type="Proteomes" id="UP000012015"/>
    </source>
</evidence>
<proteinExistence type="predicted"/>
<dbReference type="PATRIC" id="fig|1276920.7.peg.209"/>
<dbReference type="Proteomes" id="UP000012015">
    <property type="component" value="Unassembled WGS sequence"/>
</dbReference>
<dbReference type="eggNOG" id="ENOG5030TW2">
    <property type="taxonomic scope" value="Bacteria"/>
</dbReference>
<gene>
    <name evidence="2" type="ORF">ADIAG_00211</name>
</gene>
<protein>
    <recommendedName>
        <fullName evidence="4">Ferredoxin</fullName>
    </recommendedName>
</protein>
<dbReference type="STRING" id="1276920.ADIAG_00211"/>
<evidence type="ECO:0008006" key="4">
    <source>
        <dbReference type="Google" id="ProtNLM"/>
    </source>
</evidence>
<comment type="caution">
    <text evidence="2">The sequence shown here is derived from an EMBL/GenBank/DDBJ whole genome shotgun (WGS) entry which is preliminary data.</text>
</comment>
<dbReference type="RefSeq" id="WP_007269418.1">
    <property type="nucleotide sequence ID" value="NZ_AOCK01000001.1"/>
</dbReference>
<sequence>MSNIDQDQRTETPGTQTGMQPVRCTECLTRVLVRKSVWAQTSVKWTEEALDLCRERPASAEGNLPRDQFVGCETLRAAIRDATVQGSLELADQDAP</sequence>
<reference evidence="2 3" key="1">
    <citation type="journal article" date="2013" name="Genome Announc.">
        <title>Draft Genome Sequence of Arthrobacter gangotriensis Strain Lz1yT, Isolated from a Penguin Rookery Soil Sample Collected in Antarctica, near the Indian Station Dakshin Gangotri.</title>
        <authorList>
            <person name="Shivaji S."/>
            <person name="Ara S."/>
            <person name="Bandi S."/>
            <person name="Singh A."/>
            <person name="Kumar Pinnaka A."/>
        </authorList>
    </citation>
    <scope>NUCLEOTIDE SEQUENCE [LARGE SCALE GENOMIC DNA]</scope>
    <source>
        <strain evidence="2 3">Lz1y</strain>
    </source>
</reference>
<accession>M7NNT5</accession>
<evidence type="ECO:0000256" key="1">
    <source>
        <dbReference type="SAM" id="MobiDB-lite"/>
    </source>
</evidence>
<organism evidence="2 3">
    <name type="scientific">Paeniglutamicibacter gangotriensis Lz1y</name>
    <dbReference type="NCBI Taxonomy" id="1276920"/>
    <lineage>
        <taxon>Bacteria</taxon>
        <taxon>Bacillati</taxon>
        <taxon>Actinomycetota</taxon>
        <taxon>Actinomycetes</taxon>
        <taxon>Micrococcales</taxon>
        <taxon>Micrococcaceae</taxon>
        <taxon>Paeniglutamicibacter</taxon>
    </lineage>
</organism>
<keyword evidence="3" id="KW-1185">Reference proteome</keyword>
<dbReference type="EMBL" id="AOCK01000001">
    <property type="protein sequence ID" value="EMR00204.1"/>
    <property type="molecule type" value="Genomic_DNA"/>
</dbReference>
<feature type="compositionally biased region" description="Basic and acidic residues" evidence="1">
    <location>
        <begin position="1"/>
        <end position="10"/>
    </location>
</feature>
<name>M7NNT5_9MICC</name>
<dbReference type="AlphaFoldDB" id="M7NNT5"/>
<feature type="region of interest" description="Disordered" evidence="1">
    <location>
        <begin position="1"/>
        <end position="20"/>
    </location>
</feature>